<keyword evidence="13" id="KW-0614">Plasmid</keyword>
<protein>
    <recommendedName>
        <fullName evidence="9">Prepilin leader peptidase/N-methyltransferase</fullName>
        <ecNumber evidence="9">2.1.1.-</ecNumber>
        <ecNumber evidence="9">3.4.23.43</ecNumber>
    </recommendedName>
</protein>
<dbReference type="EC" id="2.1.1.-" evidence="9"/>
<dbReference type="InterPro" id="IPR050882">
    <property type="entry name" value="Prepilin_peptidase/N-MTase"/>
</dbReference>
<dbReference type="Gene3D" id="1.20.120.1220">
    <property type="match status" value="1"/>
</dbReference>
<gene>
    <name evidence="13" type="ORF">BWR18_20865</name>
</gene>
<comment type="similarity">
    <text evidence="2 8">Belongs to the peptidase A24 family.</text>
</comment>
<dbReference type="PANTHER" id="PTHR30487">
    <property type="entry name" value="TYPE 4 PREPILIN-LIKE PROTEINS LEADER PEPTIDE-PROCESSING ENZYME"/>
    <property type="match status" value="1"/>
</dbReference>
<keyword evidence="4" id="KW-0997">Cell inner membrane</keyword>
<keyword evidence="9" id="KW-0808">Transferase</keyword>
<dbReference type="Pfam" id="PF01478">
    <property type="entry name" value="Peptidase_A24"/>
    <property type="match status" value="1"/>
</dbReference>
<dbReference type="InterPro" id="IPR010627">
    <property type="entry name" value="Prepilin_pept_A24_N"/>
</dbReference>
<geneLocation type="plasmid" evidence="13 14">
    <name>pDOK1-4-5</name>
</geneLocation>
<dbReference type="EMBL" id="CP019317">
    <property type="protein sequence ID" value="APX14318.1"/>
    <property type="molecule type" value="Genomic_DNA"/>
</dbReference>
<dbReference type="GO" id="GO:0005886">
    <property type="term" value="C:plasma membrane"/>
    <property type="evidence" value="ECO:0007669"/>
    <property type="project" value="UniProtKB-SubCell"/>
</dbReference>
<feature type="transmembrane region" description="Helical" evidence="10">
    <location>
        <begin position="98"/>
        <end position="116"/>
    </location>
</feature>
<keyword evidence="9" id="KW-0378">Hydrolase</keyword>
<evidence type="ECO:0000256" key="7">
    <source>
        <dbReference type="ARBA" id="ARBA00023136"/>
    </source>
</evidence>
<dbReference type="Proteomes" id="UP000186336">
    <property type="component" value="Plasmid pDOK1-4-5"/>
</dbReference>
<dbReference type="GO" id="GO:0032259">
    <property type="term" value="P:methylation"/>
    <property type="evidence" value="ECO:0007669"/>
    <property type="project" value="UniProtKB-KW"/>
</dbReference>
<comment type="function">
    <text evidence="9">Plays an essential role in type IV pili and type II pseudopili formation by proteolytically removing the leader sequence from substrate proteins and subsequently monomethylating the alpha-amino group of the newly exposed N-terminal phenylalanine.</text>
</comment>
<evidence type="ECO:0000259" key="11">
    <source>
        <dbReference type="Pfam" id="PF01478"/>
    </source>
</evidence>
<feature type="transmembrane region" description="Helical" evidence="10">
    <location>
        <begin position="122"/>
        <end position="140"/>
    </location>
</feature>
<feature type="transmembrane region" description="Helical" evidence="10">
    <location>
        <begin position="184"/>
        <end position="208"/>
    </location>
</feature>
<feature type="transmembrane region" description="Helical" evidence="10">
    <location>
        <begin position="220"/>
        <end position="240"/>
    </location>
</feature>
<dbReference type="PRINTS" id="PR00864">
    <property type="entry name" value="PREPILNPTASE"/>
</dbReference>
<dbReference type="GO" id="GO:0008168">
    <property type="term" value="F:methyltransferase activity"/>
    <property type="evidence" value="ECO:0007669"/>
    <property type="project" value="UniProtKB-KW"/>
</dbReference>
<sequence length="248" mass="26312">MLVFIAPAVGSFLTVLVDRLPRDEDVVHARSRCRSCQESLRAWDLVPLVSYIALRGRCRYCGANIPAFTFHVEAMALGAAGMAVVWGSDAVDMAVSALWLWILIALTACDLTWFRLPNVLTAALAFASLIMAVLPGGIALEQAMIGAVFGVGSFTLLAWGYQVVRHRVGLGQGDVKLMLGLGAFAGPFDLPLLVLVAALLALLFALLTARRSGGLDPARAVPFGAALCISGGILWIARAAEVPSLPLW</sequence>
<feature type="domain" description="Prepilin type IV endopeptidase peptidase" evidence="11">
    <location>
        <begin position="98"/>
        <end position="206"/>
    </location>
</feature>
<evidence type="ECO:0000256" key="3">
    <source>
        <dbReference type="ARBA" id="ARBA00022475"/>
    </source>
</evidence>
<dbReference type="GO" id="GO:0006465">
    <property type="term" value="P:signal peptide processing"/>
    <property type="evidence" value="ECO:0007669"/>
    <property type="project" value="TreeGrafter"/>
</dbReference>
<comment type="catalytic activity">
    <reaction evidence="9">
        <text>Typically cleaves a -Gly-|-Phe- bond to release an N-terminal, basic peptide of 5-8 residues from type IV prepilin, and then N-methylates the new N-terminal amino group, the methyl donor being S-adenosyl-L-methionine.</text>
        <dbReference type="EC" id="3.4.23.43"/>
    </reaction>
</comment>
<evidence type="ECO:0000256" key="6">
    <source>
        <dbReference type="ARBA" id="ARBA00022989"/>
    </source>
</evidence>
<evidence type="ECO:0000313" key="14">
    <source>
        <dbReference type="Proteomes" id="UP000186336"/>
    </source>
</evidence>
<keyword evidence="3" id="KW-1003">Cell membrane</keyword>
<evidence type="ECO:0000256" key="5">
    <source>
        <dbReference type="ARBA" id="ARBA00022692"/>
    </source>
</evidence>
<feature type="transmembrane region" description="Helical" evidence="10">
    <location>
        <begin position="147"/>
        <end position="164"/>
    </location>
</feature>
<evidence type="ECO:0000313" key="13">
    <source>
        <dbReference type="EMBL" id="APX14318.1"/>
    </source>
</evidence>
<dbReference type="InterPro" id="IPR014032">
    <property type="entry name" value="Peptidase_A24A_bac"/>
</dbReference>
<accession>A0A1P8N257</accession>
<dbReference type="InterPro" id="IPR000045">
    <property type="entry name" value="Prepilin_IV_endopep_pep"/>
</dbReference>
<comment type="subcellular location">
    <subcellularLocation>
        <location evidence="1">Cell inner membrane</location>
        <topology evidence="1">Multi-pass membrane protein</topology>
    </subcellularLocation>
    <subcellularLocation>
        <location evidence="9">Cell membrane</location>
        <topology evidence="9">Multi-pass membrane protein</topology>
    </subcellularLocation>
</comment>
<evidence type="ECO:0000256" key="1">
    <source>
        <dbReference type="ARBA" id="ARBA00004429"/>
    </source>
</evidence>
<keyword evidence="5 9" id="KW-0812">Transmembrane</keyword>
<dbReference type="Pfam" id="PF06750">
    <property type="entry name" value="A24_N_bact"/>
    <property type="match status" value="1"/>
</dbReference>
<reference evidence="13 14" key="1">
    <citation type="submission" date="2017-01" db="EMBL/GenBank/DDBJ databases">
        <title>Complete genome of Tateyamaria omphalii DOK1-4 isolated from seawater in Dokdo.</title>
        <authorList>
            <person name="Kim J.H."/>
            <person name="Chi W.-J."/>
        </authorList>
    </citation>
    <scope>NUCLEOTIDE SEQUENCE [LARGE SCALE GENOMIC DNA]</scope>
    <source>
        <strain evidence="13 14">DOK1-4</strain>
        <plasmid evidence="13 14">pDOK1-4-5</plasmid>
    </source>
</reference>
<feature type="transmembrane region" description="Helical" evidence="10">
    <location>
        <begin position="65"/>
        <end position="86"/>
    </location>
</feature>
<keyword evidence="7 10" id="KW-0472">Membrane</keyword>
<evidence type="ECO:0000259" key="12">
    <source>
        <dbReference type="Pfam" id="PF06750"/>
    </source>
</evidence>
<keyword evidence="14" id="KW-1185">Reference proteome</keyword>
<proteinExistence type="inferred from homology"/>
<evidence type="ECO:0000256" key="10">
    <source>
        <dbReference type="SAM" id="Phobius"/>
    </source>
</evidence>
<evidence type="ECO:0000256" key="2">
    <source>
        <dbReference type="ARBA" id="ARBA00005801"/>
    </source>
</evidence>
<dbReference type="EC" id="3.4.23.43" evidence="9"/>
<keyword evidence="9" id="KW-0489">Methyltransferase</keyword>
<dbReference type="PANTHER" id="PTHR30487:SF0">
    <property type="entry name" value="PREPILIN LEADER PEPTIDASE_N-METHYLTRANSFERASE-RELATED"/>
    <property type="match status" value="1"/>
</dbReference>
<keyword evidence="9" id="KW-0645">Protease</keyword>
<keyword evidence="6 10" id="KW-1133">Transmembrane helix</keyword>
<evidence type="ECO:0000256" key="8">
    <source>
        <dbReference type="RuleBase" id="RU003793"/>
    </source>
</evidence>
<dbReference type="AlphaFoldDB" id="A0A1P8N257"/>
<evidence type="ECO:0000256" key="4">
    <source>
        <dbReference type="ARBA" id="ARBA00022519"/>
    </source>
</evidence>
<keyword evidence="9" id="KW-0511">Multifunctional enzyme</keyword>
<dbReference type="GO" id="GO:0004190">
    <property type="term" value="F:aspartic-type endopeptidase activity"/>
    <property type="evidence" value="ECO:0007669"/>
    <property type="project" value="UniProtKB-EC"/>
</dbReference>
<name>A0A1P8N257_9RHOB</name>
<feature type="domain" description="Prepilin peptidase A24 N-terminal" evidence="12">
    <location>
        <begin position="7"/>
        <end position="80"/>
    </location>
</feature>
<evidence type="ECO:0000256" key="9">
    <source>
        <dbReference type="RuleBase" id="RU003794"/>
    </source>
</evidence>
<dbReference type="KEGG" id="tom:BWR18_20865"/>
<organism evidence="13 14">
    <name type="scientific">Tateyamaria omphalii</name>
    <dbReference type="NCBI Taxonomy" id="299262"/>
    <lineage>
        <taxon>Bacteria</taxon>
        <taxon>Pseudomonadati</taxon>
        <taxon>Pseudomonadota</taxon>
        <taxon>Alphaproteobacteria</taxon>
        <taxon>Rhodobacterales</taxon>
        <taxon>Roseobacteraceae</taxon>
        <taxon>Tateyamaria</taxon>
    </lineage>
</organism>